<dbReference type="InterPro" id="IPR011051">
    <property type="entry name" value="RmlC_Cupin_sf"/>
</dbReference>
<evidence type="ECO:0000313" key="5">
    <source>
        <dbReference type="EMBL" id="HIR50930.1"/>
    </source>
</evidence>
<dbReference type="GO" id="GO:0003700">
    <property type="term" value="F:DNA-binding transcription factor activity"/>
    <property type="evidence" value="ECO:0007669"/>
    <property type="project" value="InterPro"/>
</dbReference>
<dbReference type="SUPFAM" id="SSF51182">
    <property type="entry name" value="RmlC-like cupins"/>
    <property type="match status" value="1"/>
</dbReference>
<dbReference type="PROSITE" id="PS01124">
    <property type="entry name" value="HTH_ARAC_FAMILY_2"/>
    <property type="match status" value="1"/>
</dbReference>
<dbReference type="GO" id="GO:0043565">
    <property type="term" value="F:sequence-specific DNA binding"/>
    <property type="evidence" value="ECO:0007669"/>
    <property type="project" value="InterPro"/>
</dbReference>
<dbReference type="SUPFAM" id="SSF46689">
    <property type="entry name" value="Homeodomain-like"/>
    <property type="match status" value="2"/>
</dbReference>
<evidence type="ECO:0000313" key="6">
    <source>
        <dbReference type="Proteomes" id="UP000824239"/>
    </source>
</evidence>
<keyword evidence="3" id="KW-0804">Transcription</keyword>
<feature type="domain" description="HTH araC/xylS-type" evidence="4">
    <location>
        <begin position="207"/>
        <end position="304"/>
    </location>
</feature>
<accession>A0A9D1DHV3</accession>
<dbReference type="PANTHER" id="PTHR43280">
    <property type="entry name" value="ARAC-FAMILY TRANSCRIPTIONAL REGULATOR"/>
    <property type="match status" value="1"/>
</dbReference>
<dbReference type="EMBL" id="DVHE01000051">
    <property type="protein sequence ID" value="HIR50930.1"/>
    <property type="molecule type" value="Genomic_DNA"/>
</dbReference>
<keyword evidence="1" id="KW-0805">Transcription regulation</keyword>
<dbReference type="InterPro" id="IPR018060">
    <property type="entry name" value="HTH_AraC"/>
</dbReference>
<proteinExistence type="predicted"/>
<dbReference type="SMART" id="SM00342">
    <property type="entry name" value="HTH_ARAC"/>
    <property type="match status" value="1"/>
</dbReference>
<dbReference type="Proteomes" id="UP000824239">
    <property type="component" value="Unassembled WGS sequence"/>
</dbReference>
<evidence type="ECO:0000256" key="2">
    <source>
        <dbReference type="ARBA" id="ARBA00023125"/>
    </source>
</evidence>
<comment type="caution">
    <text evidence="5">The sequence shown here is derived from an EMBL/GenBank/DDBJ whole genome shotgun (WGS) entry which is preliminary data.</text>
</comment>
<evidence type="ECO:0000259" key="4">
    <source>
        <dbReference type="PROSITE" id="PS01124"/>
    </source>
</evidence>
<sequence>MDRETQKRPTPMRYQQPGRYFEDWVLHDTQEDVDYVPQTHLRIWYNNERGVYSTHHHSAMEIMVCMENQSVVIANGETYRLNVGDILIIPPHMLHKLIFEDFGVRFIYLIDVEILKCYQDFKVIDPVFMQPFHCTAATHPQIYQDLYDALIQMTDIYFENNAFWEMRIYAIILSAISLIGRYHFTRNAQNDSAASEAKQWEYYGKFSSLLNYIDANYSQDLTLEQAAQYIGFSKYHFARLFKTYTNTTFYNYLCHKRMQVAQSLLSTDTPITNIAIQTGFNNLTSFCRCFRKFTNCSPTEYRMRLSEVN</sequence>
<dbReference type="PROSITE" id="PS00041">
    <property type="entry name" value="HTH_ARAC_FAMILY_1"/>
    <property type="match status" value="1"/>
</dbReference>
<dbReference type="PRINTS" id="PR00032">
    <property type="entry name" value="HTHARAC"/>
</dbReference>
<dbReference type="Pfam" id="PF02311">
    <property type="entry name" value="AraC_binding"/>
    <property type="match status" value="1"/>
</dbReference>
<dbReference type="InterPro" id="IPR003313">
    <property type="entry name" value="AraC-bd"/>
</dbReference>
<dbReference type="PANTHER" id="PTHR43280:SF2">
    <property type="entry name" value="HTH-TYPE TRANSCRIPTIONAL REGULATOR EXSA"/>
    <property type="match status" value="1"/>
</dbReference>
<name>A0A9D1DHV3_9FIRM</name>
<dbReference type="Pfam" id="PF12833">
    <property type="entry name" value="HTH_18"/>
    <property type="match status" value="1"/>
</dbReference>
<reference evidence="5" key="2">
    <citation type="journal article" date="2021" name="PeerJ">
        <title>Extensive microbial diversity within the chicken gut microbiome revealed by metagenomics and culture.</title>
        <authorList>
            <person name="Gilroy R."/>
            <person name="Ravi A."/>
            <person name="Getino M."/>
            <person name="Pursley I."/>
            <person name="Horton D.L."/>
            <person name="Alikhan N.F."/>
            <person name="Baker D."/>
            <person name="Gharbi K."/>
            <person name="Hall N."/>
            <person name="Watson M."/>
            <person name="Adriaenssens E.M."/>
            <person name="Foster-Nyarko E."/>
            <person name="Jarju S."/>
            <person name="Secka A."/>
            <person name="Antonio M."/>
            <person name="Oren A."/>
            <person name="Chaudhuri R.R."/>
            <person name="La Ragione R."/>
            <person name="Hildebrand F."/>
            <person name="Pallen M.J."/>
        </authorList>
    </citation>
    <scope>NUCLEOTIDE SEQUENCE</scope>
    <source>
        <strain evidence="5">ChiBcec15-4380</strain>
    </source>
</reference>
<dbReference type="AlphaFoldDB" id="A0A9D1DHV3"/>
<gene>
    <name evidence="5" type="ORF">IAA53_06555</name>
</gene>
<organism evidence="5 6">
    <name type="scientific">Candidatus Avoscillospira avicola</name>
    <dbReference type="NCBI Taxonomy" id="2840706"/>
    <lineage>
        <taxon>Bacteria</taxon>
        <taxon>Bacillati</taxon>
        <taxon>Bacillota</taxon>
        <taxon>Clostridia</taxon>
        <taxon>Eubacteriales</taxon>
        <taxon>Oscillospiraceae</taxon>
        <taxon>Oscillospiraceae incertae sedis</taxon>
        <taxon>Candidatus Avoscillospira</taxon>
    </lineage>
</organism>
<dbReference type="InterPro" id="IPR014710">
    <property type="entry name" value="RmlC-like_jellyroll"/>
</dbReference>
<evidence type="ECO:0000256" key="1">
    <source>
        <dbReference type="ARBA" id="ARBA00023015"/>
    </source>
</evidence>
<dbReference type="InterPro" id="IPR018062">
    <property type="entry name" value="HTH_AraC-typ_CS"/>
</dbReference>
<dbReference type="InterPro" id="IPR020449">
    <property type="entry name" value="Tscrpt_reg_AraC-type_HTH"/>
</dbReference>
<evidence type="ECO:0000256" key="3">
    <source>
        <dbReference type="ARBA" id="ARBA00023163"/>
    </source>
</evidence>
<protein>
    <submittedName>
        <fullName evidence="5">Helix-turn-helix domain-containing protein</fullName>
    </submittedName>
</protein>
<dbReference type="InterPro" id="IPR009057">
    <property type="entry name" value="Homeodomain-like_sf"/>
</dbReference>
<reference evidence="5" key="1">
    <citation type="submission" date="2020-10" db="EMBL/GenBank/DDBJ databases">
        <authorList>
            <person name="Gilroy R."/>
        </authorList>
    </citation>
    <scope>NUCLEOTIDE SEQUENCE</scope>
    <source>
        <strain evidence="5">ChiBcec15-4380</strain>
    </source>
</reference>
<keyword evidence="2" id="KW-0238">DNA-binding</keyword>
<dbReference type="Gene3D" id="1.10.10.60">
    <property type="entry name" value="Homeodomain-like"/>
    <property type="match status" value="2"/>
</dbReference>
<dbReference type="Gene3D" id="2.60.120.10">
    <property type="entry name" value="Jelly Rolls"/>
    <property type="match status" value="1"/>
</dbReference>